<evidence type="ECO:0000313" key="2">
    <source>
        <dbReference type="EMBL" id="KAG0456700.1"/>
    </source>
</evidence>
<dbReference type="Proteomes" id="UP000639772">
    <property type="component" value="Chromosome 13"/>
</dbReference>
<protein>
    <submittedName>
        <fullName evidence="2">Uncharacterized protein</fullName>
    </submittedName>
</protein>
<accession>A0A835UD10</accession>
<dbReference type="Proteomes" id="UP000636800">
    <property type="component" value="Chromosome 13"/>
</dbReference>
<organism evidence="2 4">
    <name type="scientific">Vanilla planifolia</name>
    <name type="common">Vanilla</name>
    <dbReference type="NCBI Taxonomy" id="51239"/>
    <lineage>
        <taxon>Eukaryota</taxon>
        <taxon>Viridiplantae</taxon>
        <taxon>Streptophyta</taxon>
        <taxon>Embryophyta</taxon>
        <taxon>Tracheophyta</taxon>
        <taxon>Spermatophyta</taxon>
        <taxon>Magnoliopsida</taxon>
        <taxon>Liliopsida</taxon>
        <taxon>Asparagales</taxon>
        <taxon>Orchidaceae</taxon>
        <taxon>Vanilloideae</taxon>
        <taxon>Vanilleae</taxon>
        <taxon>Vanilla</taxon>
    </lineage>
</organism>
<evidence type="ECO:0000313" key="1">
    <source>
        <dbReference type="EMBL" id="KAG0455468.1"/>
    </source>
</evidence>
<reference evidence="3 4" key="1">
    <citation type="journal article" date="2020" name="Nat. Food">
        <title>A phased Vanilla planifolia genome enables genetic improvement of flavour and production.</title>
        <authorList>
            <person name="Hasing T."/>
            <person name="Tang H."/>
            <person name="Brym M."/>
            <person name="Khazi F."/>
            <person name="Huang T."/>
            <person name="Chambers A.H."/>
        </authorList>
    </citation>
    <scope>NUCLEOTIDE SEQUENCE [LARGE SCALE GENOMIC DNA]</scope>
    <source>
        <tissue evidence="2">Leaf</tissue>
    </source>
</reference>
<gene>
    <name evidence="2" type="ORF">HPP92_024488</name>
    <name evidence="1" type="ORF">HPP92_024760</name>
</gene>
<dbReference type="EMBL" id="JADCNM010000013">
    <property type="protein sequence ID" value="KAG0456700.1"/>
    <property type="molecule type" value="Genomic_DNA"/>
</dbReference>
<keyword evidence="3" id="KW-1185">Reference proteome</keyword>
<name>A0A835UD10_VANPL</name>
<comment type="caution">
    <text evidence="2">The sequence shown here is derived from an EMBL/GenBank/DDBJ whole genome shotgun (WGS) entry which is preliminary data.</text>
</comment>
<sequence>MGSIIGKRRWVVDGKRSGLEGLQHHRDIDHEKLRRLNFDCTIEKGFMSIGRLP</sequence>
<proteinExistence type="predicted"/>
<dbReference type="AlphaFoldDB" id="A0A835UD10"/>
<evidence type="ECO:0000313" key="3">
    <source>
        <dbReference type="Proteomes" id="UP000636800"/>
    </source>
</evidence>
<evidence type="ECO:0000313" key="4">
    <source>
        <dbReference type="Proteomes" id="UP000639772"/>
    </source>
</evidence>
<dbReference type="EMBL" id="JADCNL010000013">
    <property type="protein sequence ID" value="KAG0455468.1"/>
    <property type="molecule type" value="Genomic_DNA"/>
</dbReference>